<sequence>MRTKFIAAGIALVLVTSLAACSTEAAEPSPPLSTSTTASDAIPEKNDCWVTDPSLNDGREGTKFPLAWSGAAPVDCADDHDVVTLSTVEVPDDLIATFTATTTMGDVTGETRNYIQSTCGKAPADALQVEDASLYRTFSVQPHLPTPEAWAEGTRWLRCDLMKLPPGFNFAAEKATSSYALLPSSVDALAADMLENPRKYQLCAVTSGGQDPFASQGRLTTLADCTQDYEWRLASSVNVTDAFPDGNPGDEAIQAYARGLCESAAGEQEWWAYWPLAKEWSDTASFSCWLKDGPLAR</sequence>
<protein>
    <recommendedName>
        <fullName evidence="2">Septum formation-related domain-containing protein</fullName>
    </recommendedName>
</protein>
<reference evidence="3 5" key="1">
    <citation type="submission" date="2019-07" db="EMBL/GenBank/DDBJ databases">
        <title>Whole genome shotgun sequence of Frigoribacterium faeni NBRC 103066.</title>
        <authorList>
            <person name="Hosoyama A."/>
            <person name="Uohara A."/>
            <person name="Ohji S."/>
            <person name="Ichikawa N."/>
        </authorList>
    </citation>
    <scope>NUCLEOTIDE SEQUENCE [LARGE SCALE GENOMIC DNA]</scope>
    <source>
        <strain evidence="3 5">NBRC 103066</strain>
    </source>
</reference>
<dbReference type="Proteomes" id="UP000522688">
    <property type="component" value="Unassembled WGS sequence"/>
</dbReference>
<dbReference type="RefSeq" id="WP_146857112.1">
    <property type="nucleotide sequence ID" value="NZ_BAAAHR010000003.1"/>
</dbReference>
<dbReference type="OrthoDB" id="3381205at2"/>
<accession>A0A7W3PJT1</accession>
<dbReference type="Pfam" id="PF13845">
    <property type="entry name" value="Septum_form"/>
    <property type="match status" value="1"/>
</dbReference>
<dbReference type="InterPro" id="IPR026004">
    <property type="entry name" value="Septum_form"/>
</dbReference>
<proteinExistence type="predicted"/>
<dbReference type="PROSITE" id="PS51257">
    <property type="entry name" value="PROKAR_LIPOPROTEIN"/>
    <property type="match status" value="1"/>
</dbReference>
<feature type="signal peptide" evidence="1">
    <location>
        <begin position="1"/>
        <end position="25"/>
    </location>
</feature>
<feature type="domain" description="Septum formation-related" evidence="2">
    <location>
        <begin position="69"/>
        <end position="265"/>
    </location>
</feature>
<keyword evidence="1" id="KW-0732">Signal</keyword>
<keyword evidence="5" id="KW-1185">Reference proteome</keyword>
<evidence type="ECO:0000313" key="5">
    <source>
        <dbReference type="Proteomes" id="UP000321154"/>
    </source>
</evidence>
<evidence type="ECO:0000259" key="2">
    <source>
        <dbReference type="Pfam" id="PF13845"/>
    </source>
</evidence>
<evidence type="ECO:0000256" key="1">
    <source>
        <dbReference type="SAM" id="SignalP"/>
    </source>
</evidence>
<name>A0A7W3PJT1_9MICO</name>
<evidence type="ECO:0000313" key="4">
    <source>
        <dbReference type="EMBL" id="MBA8814378.1"/>
    </source>
</evidence>
<comment type="caution">
    <text evidence="4">The sequence shown here is derived from an EMBL/GenBank/DDBJ whole genome shotgun (WGS) entry which is preliminary data.</text>
</comment>
<organism evidence="4 6">
    <name type="scientific">Frigoribacterium faeni</name>
    <dbReference type="NCBI Taxonomy" id="145483"/>
    <lineage>
        <taxon>Bacteria</taxon>
        <taxon>Bacillati</taxon>
        <taxon>Actinomycetota</taxon>
        <taxon>Actinomycetes</taxon>
        <taxon>Micrococcales</taxon>
        <taxon>Microbacteriaceae</taxon>
        <taxon>Frigoribacterium</taxon>
    </lineage>
</organism>
<dbReference type="AlphaFoldDB" id="A0A7W3PJT1"/>
<reference evidence="4 6" key="2">
    <citation type="submission" date="2020-07" db="EMBL/GenBank/DDBJ databases">
        <title>Sequencing the genomes of 1000 actinobacteria strains.</title>
        <authorList>
            <person name="Klenk H.-P."/>
        </authorList>
    </citation>
    <scope>NUCLEOTIDE SEQUENCE [LARGE SCALE GENOMIC DNA]</scope>
    <source>
        <strain evidence="4 6">DSM 10309</strain>
    </source>
</reference>
<dbReference type="EMBL" id="JACGWW010000004">
    <property type="protein sequence ID" value="MBA8814378.1"/>
    <property type="molecule type" value="Genomic_DNA"/>
</dbReference>
<feature type="chain" id="PRO_5030610246" description="Septum formation-related domain-containing protein" evidence="1">
    <location>
        <begin position="26"/>
        <end position="297"/>
    </location>
</feature>
<evidence type="ECO:0000313" key="3">
    <source>
        <dbReference type="EMBL" id="GEK84798.1"/>
    </source>
</evidence>
<evidence type="ECO:0000313" key="6">
    <source>
        <dbReference type="Proteomes" id="UP000522688"/>
    </source>
</evidence>
<dbReference type="Proteomes" id="UP000321154">
    <property type="component" value="Unassembled WGS sequence"/>
</dbReference>
<dbReference type="EMBL" id="BJUV01000066">
    <property type="protein sequence ID" value="GEK84798.1"/>
    <property type="molecule type" value="Genomic_DNA"/>
</dbReference>
<gene>
    <name evidence="4" type="ORF">FB463_002649</name>
    <name evidence="3" type="ORF">FFA01_31070</name>
</gene>